<evidence type="ECO:0000259" key="2">
    <source>
        <dbReference type="Pfam" id="PF13843"/>
    </source>
</evidence>
<evidence type="ECO:0000313" key="3">
    <source>
        <dbReference type="EMBL" id="KAJ8971561.1"/>
    </source>
</evidence>
<gene>
    <name evidence="3" type="ORF">NQ317_009750</name>
</gene>
<name>A0ABQ9J3C7_9CUCU</name>
<protein>
    <recommendedName>
        <fullName evidence="2">PiggyBac transposable element-derived protein domain-containing protein</fullName>
    </recommendedName>
</protein>
<comment type="caution">
    <text evidence="3">The sequence shown here is derived from an EMBL/GenBank/DDBJ whole genome shotgun (WGS) entry which is preliminary data.</text>
</comment>
<feature type="domain" description="PiggyBac transposable element-derived protein" evidence="2">
    <location>
        <begin position="20"/>
        <end position="184"/>
    </location>
</feature>
<dbReference type="Pfam" id="PF13843">
    <property type="entry name" value="DDE_Tnp_1_7"/>
    <property type="match status" value="1"/>
</dbReference>
<feature type="region of interest" description="Disordered" evidence="1">
    <location>
        <begin position="222"/>
        <end position="242"/>
    </location>
</feature>
<accession>A0ABQ9J3C7</accession>
<dbReference type="Proteomes" id="UP001162164">
    <property type="component" value="Unassembled WGS sequence"/>
</dbReference>
<dbReference type="PANTHER" id="PTHR47272">
    <property type="entry name" value="DDE_TNP_1_7 DOMAIN-CONTAINING PROTEIN"/>
    <property type="match status" value="1"/>
</dbReference>
<evidence type="ECO:0000313" key="4">
    <source>
        <dbReference type="Proteomes" id="UP001162164"/>
    </source>
</evidence>
<proteinExistence type="predicted"/>
<dbReference type="EMBL" id="JAPWTJ010001463">
    <property type="protein sequence ID" value="KAJ8971561.1"/>
    <property type="molecule type" value="Genomic_DNA"/>
</dbReference>
<sequence>MPAKPHKWGIKKGSNDLIHNNEEDLGATGNLVQRLCRIVPINQNYVVYFDNFYTSLPLVACLAKKGIFSLGTVRRPRIPNCKLPTGKQFNKWTEALHVNMFAPMMASMFSCIAWKDNKTEHIKTTLERFDRKHKKRIEIECPHIISEYNRHMGGVDLMDSLIGRYNIKIRSKKWYIRLFYHLLDQMRVAEKRGETIYINLADFRAEIAYCLCKIGTENYAKRGRPSDTEKNIQKKKQRSATTSYIPPRDDLKLLNFSNPACMLLARSVSKRFQLNRKGQLRKYFTKNL</sequence>
<reference evidence="3" key="1">
    <citation type="journal article" date="2023" name="Insect Mol. Biol.">
        <title>Genome sequencing provides insights into the evolution of gene families encoding plant cell wall-degrading enzymes in longhorned beetles.</title>
        <authorList>
            <person name="Shin N.R."/>
            <person name="Okamura Y."/>
            <person name="Kirsch R."/>
            <person name="Pauchet Y."/>
        </authorList>
    </citation>
    <scope>NUCLEOTIDE SEQUENCE</scope>
    <source>
        <strain evidence="3">MMC_N1</strain>
    </source>
</reference>
<keyword evidence="4" id="KW-1185">Reference proteome</keyword>
<evidence type="ECO:0000256" key="1">
    <source>
        <dbReference type="SAM" id="MobiDB-lite"/>
    </source>
</evidence>
<dbReference type="PANTHER" id="PTHR47272:SF2">
    <property type="entry name" value="PIGGYBAC TRANSPOSABLE ELEMENT-DERIVED PROTEIN 3-LIKE"/>
    <property type="match status" value="1"/>
</dbReference>
<organism evidence="3 4">
    <name type="scientific">Molorchus minor</name>
    <dbReference type="NCBI Taxonomy" id="1323400"/>
    <lineage>
        <taxon>Eukaryota</taxon>
        <taxon>Metazoa</taxon>
        <taxon>Ecdysozoa</taxon>
        <taxon>Arthropoda</taxon>
        <taxon>Hexapoda</taxon>
        <taxon>Insecta</taxon>
        <taxon>Pterygota</taxon>
        <taxon>Neoptera</taxon>
        <taxon>Endopterygota</taxon>
        <taxon>Coleoptera</taxon>
        <taxon>Polyphaga</taxon>
        <taxon>Cucujiformia</taxon>
        <taxon>Chrysomeloidea</taxon>
        <taxon>Cerambycidae</taxon>
        <taxon>Lamiinae</taxon>
        <taxon>Monochamini</taxon>
        <taxon>Molorchus</taxon>
    </lineage>
</organism>
<dbReference type="InterPro" id="IPR029526">
    <property type="entry name" value="PGBD"/>
</dbReference>